<dbReference type="AlphaFoldDB" id="A0A914RD04"/>
<reference evidence="2" key="1">
    <citation type="submission" date="2022-11" db="UniProtKB">
        <authorList>
            <consortium name="WormBaseParasite"/>
        </authorList>
    </citation>
    <scope>IDENTIFICATION</scope>
</reference>
<proteinExistence type="predicted"/>
<dbReference type="Proteomes" id="UP000887578">
    <property type="component" value="Unplaced"/>
</dbReference>
<dbReference type="WBParaSite" id="PDA_v2.g9525.t1">
    <property type="protein sequence ID" value="PDA_v2.g9525.t1"/>
    <property type="gene ID" value="PDA_v2.g9525"/>
</dbReference>
<accession>A0A914RD04</accession>
<keyword evidence="1" id="KW-1185">Reference proteome</keyword>
<organism evidence="1 2">
    <name type="scientific">Panagrolaimus davidi</name>
    <dbReference type="NCBI Taxonomy" id="227884"/>
    <lineage>
        <taxon>Eukaryota</taxon>
        <taxon>Metazoa</taxon>
        <taxon>Ecdysozoa</taxon>
        <taxon>Nematoda</taxon>
        <taxon>Chromadorea</taxon>
        <taxon>Rhabditida</taxon>
        <taxon>Tylenchina</taxon>
        <taxon>Panagrolaimomorpha</taxon>
        <taxon>Panagrolaimoidea</taxon>
        <taxon>Panagrolaimidae</taxon>
        <taxon>Panagrolaimus</taxon>
    </lineage>
</organism>
<evidence type="ECO:0000313" key="1">
    <source>
        <dbReference type="Proteomes" id="UP000887578"/>
    </source>
</evidence>
<name>A0A914RD04_9BILA</name>
<evidence type="ECO:0000313" key="2">
    <source>
        <dbReference type="WBParaSite" id="PDA_v2.g9525.t1"/>
    </source>
</evidence>
<sequence length="93" mass="10411">MPKSHIMRPCHVAVTKSISQTSLPSFRIQTPPSVPISTPTELCAPINLIDTRPSATESIEAELMNVGSLPKDFISELDEREKQKRKYKSSQIF</sequence>
<protein>
    <submittedName>
        <fullName evidence="2">Uncharacterized protein</fullName>
    </submittedName>
</protein>